<dbReference type="Pfam" id="PF00115">
    <property type="entry name" value="COX1"/>
    <property type="match status" value="1"/>
</dbReference>
<feature type="transmembrane region" description="Helical" evidence="3">
    <location>
        <begin position="82"/>
        <end position="105"/>
    </location>
</feature>
<name>A0A380C372_SPOPA</name>
<dbReference type="PANTHER" id="PTHR10422:SF40">
    <property type="entry name" value="CYTOCHROME C OXIDASE SUBUNIT I"/>
    <property type="match status" value="1"/>
</dbReference>
<dbReference type="PRINTS" id="PR01165">
    <property type="entry name" value="CYCOXIDASEI"/>
</dbReference>
<keyword evidence="5" id="KW-0560">Oxidoreductase</keyword>
<organism evidence="5 6">
    <name type="scientific">Sporosarcina pasteurii</name>
    <name type="common">Bacillus pasteurii</name>
    <dbReference type="NCBI Taxonomy" id="1474"/>
    <lineage>
        <taxon>Bacteria</taxon>
        <taxon>Bacillati</taxon>
        <taxon>Bacillota</taxon>
        <taxon>Bacilli</taxon>
        <taxon>Bacillales</taxon>
        <taxon>Caryophanaceae</taxon>
        <taxon>Sporosarcina</taxon>
    </lineage>
</organism>
<keyword evidence="1" id="KW-0813">Transport</keyword>
<proteinExistence type="predicted"/>
<dbReference type="InterPro" id="IPR000883">
    <property type="entry name" value="Cyt_C_Oxase_1"/>
</dbReference>
<protein>
    <submittedName>
        <fullName evidence="5">Cytochrome c oxidase subunit 1</fullName>
        <ecNumber evidence="5">1.9.3.1</ecNumber>
    </submittedName>
</protein>
<feature type="transmembrane region" description="Helical" evidence="3">
    <location>
        <begin position="117"/>
        <end position="138"/>
    </location>
</feature>
<dbReference type="InterPro" id="IPR036927">
    <property type="entry name" value="Cyt_c_oxase-like_su1_sf"/>
</dbReference>
<dbReference type="PROSITE" id="PS50855">
    <property type="entry name" value="COX1"/>
    <property type="match status" value="1"/>
</dbReference>
<reference evidence="5 6" key="1">
    <citation type="submission" date="2018-06" db="EMBL/GenBank/DDBJ databases">
        <authorList>
            <consortium name="Pathogen Informatics"/>
            <person name="Doyle S."/>
        </authorList>
    </citation>
    <scope>NUCLEOTIDE SEQUENCE [LARGE SCALE GENOMIC DNA]</scope>
    <source>
        <strain evidence="6">ATCC 11859 / DSM 33 / NCIB 8841 / NCTC 4822</strain>
    </source>
</reference>
<dbReference type="GO" id="GO:0016491">
    <property type="term" value="F:oxidoreductase activity"/>
    <property type="evidence" value="ECO:0007669"/>
    <property type="project" value="UniProtKB-KW"/>
</dbReference>
<evidence type="ECO:0000259" key="4">
    <source>
        <dbReference type="PROSITE" id="PS50855"/>
    </source>
</evidence>
<evidence type="ECO:0000256" key="1">
    <source>
        <dbReference type="ARBA" id="ARBA00022660"/>
    </source>
</evidence>
<dbReference type="Proteomes" id="UP000254519">
    <property type="component" value="Unassembled WGS sequence"/>
</dbReference>
<sequence length="571" mass="63257">METVMNQPNMKQQKQETKRTLKEKATQALGISEADAKLSKSYMSVAFLALLIGGFLGLLQGLERAGLVQMPSWFTYYQVLTAHGLLLVLVLTAFFAIGYFYAGLSHTLGGVLPHVRTMAWIGFWMKIVGFVFAVIPVLMNDATVMFTFYPPMAASPLFYIGLALIVIGVWICAFGAFINVATWRKQNPGKHIPILAFFATGVFVLLFFGSIGVTIEVIMLIFWSAGVMETINVMLSRTLFWSFGHTLVNIWYLTAVSAWYVIVPKIIGGKRFSDTLTRVVVAMLVITNIPGGFHHQIVDPAMGPALKYMHVFMSLSIAFPSLMTAFAMFYVFERTGRAKGGKGLFGWLKKLPWKDVRFLAPFIAMVAFIPAGAGGIAQTTNQLNQVVHNTMWVVGHFHLTVGTSVILTFFGISYWLIPYLSKRVLTPAMNKVGVIQTIIWTVGMFFMAGSMHYVGLLGSPRRTSYTTYGDHAVALGWDPYMILLAIGGTLLIIGVLIQVYAVFHLMFFAPKGQTEFPIAESEEPQEQSPLWTDRWGVIIALMILVIAIGYVVPLTDLIVNAPPGSPPIRTW</sequence>
<feature type="transmembrane region" description="Helical" evidence="3">
    <location>
        <begin position="194"/>
        <end position="223"/>
    </location>
</feature>
<feature type="transmembrane region" description="Helical" evidence="3">
    <location>
        <begin position="308"/>
        <end position="332"/>
    </location>
</feature>
<feature type="transmembrane region" description="Helical" evidence="3">
    <location>
        <begin position="397"/>
        <end position="417"/>
    </location>
</feature>
<gene>
    <name evidence="5" type="primary">cbaA</name>
    <name evidence="5" type="ORF">NCTC4822_02110</name>
</gene>
<feature type="transmembrane region" description="Helical" evidence="3">
    <location>
        <begin position="158"/>
        <end position="182"/>
    </location>
</feature>
<dbReference type="Gene3D" id="1.20.210.10">
    <property type="entry name" value="Cytochrome c oxidase-like, subunit I domain"/>
    <property type="match status" value="1"/>
</dbReference>
<dbReference type="GO" id="GO:0020037">
    <property type="term" value="F:heme binding"/>
    <property type="evidence" value="ECO:0007669"/>
    <property type="project" value="InterPro"/>
</dbReference>
<evidence type="ECO:0000256" key="2">
    <source>
        <dbReference type="ARBA" id="ARBA00022982"/>
    </source>
</evidence>
<keyword evidence="6" id="KW-1185">Reference proteome</keyword>
<feature type="transmembrane region" description="Helical" evidence="3">
    <location>
        <begin position="275"/>
        <end position="293"/>
    </location>
</feature>
<dbReference type="EC" id="1.9.3.1" evidence="5"/>
<feature type="domain" description="Cytochrome oxidase subunit I profile" evidence="4">
    <location>
        <begin position="42"/>
        <end position="503"/>
    </location>
</feature>
<dbReference type="GO" id="GO:0009060">
    <property type="term" value="P:aerobic respiration"/>
    <property type="evidence" value="ECO:0007669"/>
    <property type="project" value="InterPro"/>
</dbReference>
<dbReference type="EMBL" id="UGYZ01000002">
    <property type="protein sequence ID" value="SUJ11262.1"/>
    <property type="molecule type" value="Genomic_DNA"/>
</dbReference>
<feature type="transmembrane region" description="Helical" evidence="3">
    <location>
        <begin position="535"/>
        <end position="552"/>
    </location>
</feature>
<keyword evidence="3" id="KW-0472">Membrane</keyword>
<dbReference type="AlphaFoldDB" id="A0A380C372"/>
<feature type="transmembrane region" description="Helical" evidence="3">
    <location>
        <begin position="358"/>
        <end position="377"/>
    </location>
</feature>
<keyword evidence="2" id="KW-0249">Electron transport</keyword>
<dbReference type="PANTHER" id="PTHR10422">
    <property type="entry name" value="CYTOCHROME C OXIDASE SUBUNIT 1"/>
    <property type="match status" value="1"/>
</dbReference>
<dbReference type="InterPro" id="IPR023616">
    <property type="entry name" value="Cyt_c_oxase-like_su1_dom"/>
</dbReference>
<accession>A0A380C372</accession>
<dbReference type="GO" id="GO:0004129">
    <property type="term" value="F:cytochrome-c oxidase activity"/>
    <property type="evidence" value="ECO:0007669"/>
    <property type="project" value="InterPro"/>
</dbReference>
<keyword evidence="1" id="KW-0679">Respiratory chain</keyword>
<feature type="transmembrane region" description="Helical" evidence="3">
    <location>
        <begin position="243"/>
        <end position="263"/>
    </location>
</feature>
<feature type="transmembrane region" description="Helical" evidence="3">
    <location>
        <begin position="438"/>
        <end position="460"/>
    </location>
</feature>
<feature type="transmembrane region" description="Helical" evidence="3">
    <location>
        <begin position="480"/>
        <end position="503"/>
    </location>
</feature>
<evidence type="ECO:0000313" key="6">
    <source>
        <dbReference type="Proteomes" id="UP000254519"/>
    </source>
</evidence>
<keyword evidence="3" id="KW-1133">Transmembrane helix</keyword>
<dbReference type="GO" id="GO:0016020">
    <property type="term" value="C:membrane"/>
    <property type="evidence" value="ECO:0007669"/>
    <property type="project" value="InterPro"/>
</dbReference>
<dbReference type="SUPFAM" id="SSF81442">
    <property type="entry name" value="Cytochrome c oxidase subunit I-like"/>
    <property type="match status" value="1"/>
</dbReference>
<evidence type="ECO:0000256" key="3">
    <source>
        <dbReference type="SAM" id="Phobius"/>
    </source>
</evidence>
<feature type="transmembrane region" description="Helical" evidence="3">
    <location>
        <begin position="42"/>
        <end position="62"/>
    </location>
</feature>
<evidence type="ECO:0000313" key="5">
    <source>
        <dbReference type="EMBL" id="SUJ11262.1"/>
    </source>
</evidence>
<keyword evidence="3" id="KW-0812">Transmembrane</keyword>